<sequence length="220" mass="24569">MQSLSTVIRELMEHRELTGSQLAEDIGLSAASVSRIVTGQSRPRQVTLSRLMKRLCTSKEEEQMLIAAYESKDAEGLPLAPLISEAANAQAEEERVERFLEVKTQSILFKRSVARELELAKHSYFADFCRGSASTDFLVNIGSRKIALECKSNVHRDISKTVITAKILRTKLGCSEVLCVVPFGREEIEEESIDIRFVNLSELNETLQSITYAKDEGSGR</sequence>
<dbReference type="InterPro" id="IPR010982">
    <property type="entry name" value="Lambda_DNA-bd_dom_sf"/>
</dbReference>
<dbReference type="EMBL" id="JARXIC010000029">
    <property type="protein sequence ID" value="MDQ8195684.1"/>
    <property type="molecule type" value="Genomic_DNA"/>
</dbReference>
<dbReference type="Gene3D" id="1.10.260.40">
    <property type="entry name" value="lambda repressor-like DNA-binding domains"/>
    <property type="match status" value="1"/>
</dbReference>
<dbReference type="Proteomes" id="UP001243717">
    <property type="component" value="Unassembled WGS sequence"/>
</dbReference>
<evidence type="ECO:0000313" key="3">
    <source>
        <dbReference type="Proteomes" id="UP001243717"/>
    </source>
</evidence>
<dbReference type="Pfam" id="PF13560">
    <property type="entry name" value="HTH_31"/>
    <property type="match status" value="1"/>
</dbReference>
<accession>A0ABU1ALK5</accession>
<dbReference type="SMART" id="SM00530">
    <property type="entry name" value="HTH_XRE"/>
    <property type="match status" value="1"/>
</dbReference>
<evidence type="ECO:0000313" key="2">
    <source>
        <dbReference type="EMBL" id="MDQ8195684.1"/>
    </source>
</evidence>
<gene>
    <name evidence="2" type="ORF">QEH59_14715</name>
</gene>
<feature type="domain" description="HTH cro/C1-type" evidence="1">
    <location>
        <begin position="8"/>
        <end position="63"/>
    </location>
</feature>
<organism evidence="2 3">
    <name type="scientific">Thalassobacterium sedimentorum</name>
    <dbReference type="NCBI Taxonomy" id="3041258"/>
    <lineage>
        <taxon>Bacteria</taxon>
        <taxon>Pseudomonadati</taxon>
        <taxon>Verrucomicrobiota</taxon>
        <taxon>Opitutia</taxon>
        <taxon>Puniceicoccales</taxon>
        <taxon>Coraliomargaritaceae</taxon>
        <taxon>Thalassobacterium</taxon>
    </lineage>
</organism>
<dbReference type="SUPFAM" id="SSF47413">
    <property type="entry name" value="lambda repressor-like DNA-binding domains"/>
    <property type="match status" value="1"/>
</dbReference>
<dbReference type="CDD" id="cd00093">
    <property type="entry name" value="HTH_XRE"/>
    <property type="match status" value="1"/>
</dbReference>
<evidence type="ECO:0000259" key="1">
    <source>
        <dbReference type="PROSITE" id="PS50943"/>
    </source>
</evidence>
<dbReference type="InterPro" id="IPR001387">
    <property type="entry name" value="Cro/C1-type_HTH"/>
</dbReference>
<name>A0ABU1ALK5_9BACT</name>
<dbReference type="RefSeq" id="WP_308986133.1">
    <property type="nucleotide sequence ID" value="NZ_JARXIC010000029.1"/>
</dbReference>
<dbReference type="PROSITE" id="PS50943">
    <property type="entry name" value="HTH_CROC1"/>
    <property type="match status" value="1"/>
</dbReference>
<comment type="caution">
    <text evidence="2">The sequence shown here is derived from an EMBL/GenBank/DDBJ whole genome shotgun (WGS) entry which is preliminary data.</text>
</comment>
<protein>
    <submittedName>
        <fullName evidence="2">Helix-turn-helix transcriptional regulator</fullName>
    </submittedName>
</protein>
<reference evidence="2 3" key="1">
    <citation type="submission" date="2023-04" db="EMBL/GenBank/DDBJ databases">
        <title>A novel bacteria isolated from coastal sediment.</title>
        <authorList>
            <person name="Liu X.-J."/>
            <person name="Du Z.-J."/>
        </authorList>
    </citation>
    <scope>NUCLEOTIDE SEQUENCE [LARGE SCALE GENOMIC DNA]</scope>
    <source>
        <strain evidence="2 3">SDUM461004</strain>
    </source>
</reference>
<keyword evidence="3" id="KW-1185">Reference proteome</keyword>
<proteinExistence type="predicted"/>